<organism evidence="2 3">
    <name type="scientific">Penicillium concentricum</name>
    <dbReference type="NCBI Taxonomy" id="293559"/>
    <lineage>
        <taxon>Eukaryota</taxon>
        <taxon>Fungi</taxon>
        <taxon>Dikarya</taxon>
        <taxon>Ascomycota</taxon>
        <taxon>Pezizomycotina</taxon>
        <taxon>Eurotiomycetes</taxon>
        <taxon>Eurotiomycetidae</taxon>
        <taxon>Eurotiales</taxon>
        <taxon>Aspergillaceae</taxon>
        <taxon>Penicillium</taxon>
    </lineage>
</organism>
<reference evidence="2" key="1">
    <citation type="submission" date="2022-12" db="EMBL/GenBank/DDBJ databases">
        <authorList>
            <person name="Petersen C."/>
        </authorList>
    </citation>
    <scope>NUCLEOTIDE SEQUENCE</scope>
    <source>
        <strain evidence="2">IBT 3081</strain>
    </source>
</reference>
<dbReference type="OrthoDB" id="10510183at2759"/>
<dbReference type="RefSeq" id="XP_056583491.1">
    <property type="nucleotide sequence ID" value="XM_056719356.1"/>
</dbReference>
<name>A0A9W9ST88_9EURO</name>
<feature type="region of interest" description="Disordered" evidence="1">
    <location>
        <begin position="74"/>
        <end position="143"/>
    </location>
</feature>
<dbReference type="Proteomes" id="UP001147752">
    <property type="component" value="Unassembled WGS sequence"/>
</dbReference>
<dbReference type="AlphaFoldDB" id="A0A9W9ST88"/>
<sequence>MTYGSLLDEQSDESKNDSATEKLISLDSSTHLHIQFLYHYLCIRVVPGGNMKLHIRYLIKSGILHNDGVKAAAGNSSGLGKWKVTPPRPRHGRQNPMMPGRGPNQAVERIPTRRSKTQSWNDHGQTEPPKRNLTEPRAVADDS</sequence>
<evidence type="ECO:0000256" key="1">
    <source>
        <dbReference type="SAM" id="MobiDB-lite"/>
    </source>
</evidence>
<feature type="compositionally biased region" description="Basic and acidic residues" evidence="1">
    <location>
        <begin position="124"/>
        <end position="143"/>
    </location>
</feature>
<keyword evidence="3" id="KW-1185">Reference proteome</keyword>
<evidence type="ECO:0000313" key="3">
    <source>
        <dbReference type="Proteomes" id="UP001147752"/>
    </source>
</evidence>
<dbReference type="EMBL" id="JAPZBT010000001">
    <property type="protein sequence ID" value="KAJ5383715.1"/>
    <property type="molecule type" value="Genomic_DNA"/>
</dbReference>
<reference evidence="2" key="2">
    <citation type="journal article" date="2023" name="IMA Fungus">
        <title>Comparative genomic study of the Penicillium genus elucidates a diverse pangenome and 15 lateral gene transfer events.</title>
        <authorList>
            <person name="Petersen C."/>
            <person name="Sorensen T."/>
            <person name="Nielsen M.R."/>
            <person name="Sondergaard T.E."/>
            <person name="Sorensen J.L."/>
            <person name="Fitzpatrick D.A."/>
            <person name="Frisvad J.C."/>
            <person name="Nielsen K.L."/>
        </authorList>
    </citation>
    <scope>NUCLEOTIDE SEQUENCE</scope>
    <source>
        <strain evidence="2">IBT 3081</strain>
    </source>
</reference>
<evidence type="ECO:0000313" key="2">
    <source>
        <dbReference type="EMBL" id="KAJ5383715.1"/>
    </source>
</evidence>
<protein>
    <submittedName>
        <fullName evidence="2">Uncharacterized protein</fullName>
    </submittedName>
</protein>
<comment type="caution">
    <text evidence="2">The sequence shown here is derived from an EMBL/GenBank/DDBJ whole genome shotgun (WGS) entry which is preliminary data.</text>
</comment>
<gene>
    <name evidence="2" type="ORF">N7517_001626</name>
</gene>
<dbReference type="GeneID" id="81458539"/>
<proteinExistence type="predicted"/>
<accession>A0A9W9ST88</accession>